<dbReference type="InterPro" id="IPR036291">
    <property type="entry name" value="NAD(P)-bd_dom_sf"/>
</dbReference>
<dbReference type="PRINTS" id="PR00081">
    <property type="entry name" value="GDHRDH"/>
</dbReference>
<dbReference type="PIRSF" id="PIRSF000126">
    <property type="entry name" value="11-beta-HSD1"/>
    <property type="match status" value="1"/>
</dbReference>
<dbReference type="Proteomes" id="UP000460298">
    <property type="component" value="Unassembled WGS sequence"/>
</dbReference>
<evidence type="ECO:0000313" key="5">
    <source>
        <dbReference type="Proteomes" id="UP000460298"/>
    </source>
</evidence>
<keyword evidence="2" id="KW-0560">Oxidoreductase</keyword>
<dbReference type="PANTHER" id="PTHR44196">
    <property type="entry name" value="DEHYDROGENASE/REDUCTASE SDR FAMILY MEMBER 7B"/>
    <property type="match status" value="1"/>
</dbReference>
<dbReference type="CDD" id="cd05233">
    <property type="entry name" value="SDR_c"/>
    <property type="match status" value="1"/>
</dbReference>
<evidence type="ECO:0000313" key="4">
    <source>
        <dbReference type="EMBL" id="KAB2929212.1"/>
    </source>
</evidence>
<reference evidence="4 5" key="1">
    <citation type="submission" date="2019-10" db="EMBL/GenBank/DDBJ databases">
        <title>Extracellular Electron Transfer in a Candidatus Methanoperedens spp. Enrichment Culture.</title>
        <authorList>
            <person name="Berger S."/>
            <person name="Rangel Shaw D."/>
            <person name="Berben T."/>
            <person name="In 'T Zandt M."/>
            <person name="Frank J."/>
            <person name="Reimann J."/>
            <person name="Jetten M.S.M."/>
            <person name="Welte C.U."/>
        </authorList>
    </citation>
    <scope>NUCLEOTIDE SEQUENCE [LARGE SCALE GENOMIC DNA]</scope>
    <source>
        <strain evidence="4">SB12</strain>
    </source>
</reference>
<gene>
    <name evidence="4" type="ORF">F9K24_20575</name>
</gene>
<comment type="similarity">
    <text evidence="1 3">Belongs to the short-chain dehydrogenases/reductases (SDR) family.</text>
</comment>
<protein>
    <submittedName>
        <fullName evidence="4">SDR family oxidoreductase</fullName>
    </submittedName>
</protein>
<organism evidence="4 5">
    <name type="scientific">Leptonema illini</name>
    <dbReference type="NCBI Taxonomy" id="183"/>
    <lineage>
        <taxon>Bacteria</taxon>
        <taxon>Pseudomonadati</taxon>
        <taxon>Spirochaetota</taxon>
        <taxon>Spirochaetia</taxon>
        <taxon>Leptospirales</taxon>
        <taxon>Leptospiraceae</taxon>
        <taxon>Leptonema</taxon>
    </lineage>
</organism>
<evidence type="ECO:0000256" key="2">
    <source>
        <dbReference type="ARBA" id="ARBA00023002"/>
    </source>
</evidence>
<dbReference type="PANTHER" id="PTHR44196:SF2">
    <property type="entry name" value="SHORT-CHAIN DEHYDROGENASE-RELATED"/>
    <property type="match status" value="1"/>
</dbReference>
<dbReference type="PRINTS" id="PR00080">
    <property type="entry name" value="SDRFAMILY"/>
</dbReference>
<dbReference type="Gene3D" id="3.40.50.720">
    <property type="entry name" value="NAD(P)-binding Rossmann-like Domain"/>
    <property type="match status" value="1"/>
</dbReference>
<dbReference type="InterPro" id="IPR002347">
    <property type="entry name" value="SDR_fam"/>
</dbReference>
<evidence type="ECO:0000256" key="1">
    <source>
        <dbReference type="ARBA" id="ARBA00006484"/>
    </source>
</evidence>
<comment type="caution">
    <text evidence="4">The sequence shown here is derived from an EMBL/GenBank/DDBJ whole genome shotgun (WGS) entry which is preliminary data.</text>
</comment>
<name>A0A833LX87_9LEPT</name>
<dbReference type="GO" id="GO:0016491">
    <property type="term" value="F:oxidoreductase activity"/>
    <property type="evidence" value="ECO:0007669"/>
    <property type="project" value="UniProtKB-KW"/>
</dbReference>
<sequence>MTLYTLITGASSGIGLELAKIFAENGHPLILTARSTDRLEAIAKELRSRFDIEIHVIPADLSQPQAPKKLYDTIKRKKLAVENIVNNAGIATHGPFIDTPWEQERGMLQLNIVSLIELTHLFLPQMKERRSGSILNVASTAGFQPGPYMTNYYASKSHVLFFSEGLAVELKPHRISVTVLCPGPTETPFFDAAGMRDTQLVNSPLVMSAEKVARIGYDAWLRKKLIVIPGFVNWFMATTVGLMPRFAVRALVGYLNR</sequence>
<proteinExistence type="inferred from homology"/>
<dbReference type="SUPFAM" id="SSF51735">
    <property type="entry name" value="NAD(P)-binding Rossmann-fold domains"/>
    <property type="match status" value="1"/>
</dbReference>
<evidence type="ECO:0000256" key="3">
    <source>
        <dbReference type="RuleBase" id="RU000363"/>
    </source>
</evidence>
<accession>A0A833LX87</accession>
<dbReference type="GO" id="GO:0016020">
    <property type="term" value="C:membrane"/>
    <property type="evidence" value="ECO:0007669"/>
    <property type="project" value="TreeGrafter"/>
</dbReference>
<dbReference type="Pfam" id="PF00106">
    <property type="entry name" value="adh_short"/>
    <property type="match status" value="1"/>
</dbReference>
<dbReference type="AlphaFoldDB" id="A0A833LX87"/>
<dbReference type="EMBL" id="WBUI01000035">
    <property type="protein sequence ID" value="KAB2929212.1"/>
    <property type="molecule type" value="Genomic_DNA"/>
</dbReference>